<dbReference type="PANTHER" id="PTHR33546">
    <property type="entry name" value="LARGE, MULTIFUNCTIONAL SECRETED PROTEIN-RELATED"/>
    <property type="match status" value="1"/>
</dbReference>
<name>A0A518EQ01_9BACT</name>
<accession>A0A518EQ01</accession>
<dbReference type="SUPFAM" id="SSF50952">
    <property type="entry name" value="Soluble quinoprotein glucose dehydrogenase"/>
    <property type="match status" value="1"/>
</dbReference>
<evidence type="ECO:0000256" key="3">
    <source>
        <dbReference type="ARBA" id="ARBA00023004"/>
    </source>
</evidence>
<feature type="signal peptide" evidence="5">
    <location>
        <begin position="1"/>
        <end position="18"/>
    </location>
</feature>
<dbReference type="Proteomes" id="UP000320390">
    <property type="component" value="Chromosome"/>
</dbReference>
<evidence type="ECO:0000313" key="7">
    <source>
        <dbReference type="EMBL" id="QDV06162.1"/>
    </source>
</evidence>
<evidence type="ECO:0000313" key="8">
    <source>
        <dbReference type="Proteomes" id="UP000320390"/>
    </source>
</evidence>
<dbReference type="InterPro" id="IPR036909">
    <property type="entry name" value="Cyt_c-like_dom_sf"/>
</dbReference>
<proteinExistence type="predicted"/>
<dbReference type="Gene3D" id="2.120.10.30">
    <property type="entry name" value="TolB, C-terminal domain"/>
    <property type="match status" value="1"/>
</dbReference>
<dbReference type="GO" id="GO:0046872">
    <property type="term" value="F:metal ion binding"/>
    <property type="evidence" value="ECO:0007669"/>
    <property type="project" value="UniProtKB-KW"/>
</dbReference>
<keyword evidence="5" id="KW-0732">Signal</keyword>
<evidence type="ECO:0000256" key="1">
    <source>
        <dbReference type="ARBA" id="ARBA00022617"/>
    </source>
</evidence>
<protein>
    <submittedName>
        <fullName evidence="7">Cytochrome c</fullName>
    </submittedName>
</protein>
<dbReference type="EMBL" id="CP036434">
    <property type="protein sequence ID" value="QDV06162.1"/>
    <property type="molecule type" value="Genomic_DNA"/>
</dbReference>
<keyword evidence="3 4" id="KW-0408">Iron</keyword>
<dbReference type="Pfam" id="PF00034">
    <property type="entry name" value="Cytochrom_C"/>
    <property type="match status" value="1"/>
</dbReference>
<dbReference type="Gene3D" id="1.10.760.10">
    <property type="entry name" value="Cytochrome c-like domain"/>
    <property type="match status" value="1"/>
</dbReference>
<dbReference type="InterPro" id="IPR011041">
    <property type="entry name" value="Quinoprot_gluc/sorb_DH_b-prop"/>
</dbReference>
<reference evidence="7 8" key="1">
    <citation type="submission" date="2019-02" db="EMBL/GenBank/DDBJ databases">
        <title>Deep-cultivation of Planctomycetes and their phenomic and genomic characterization uncovers novel biology.</title>
        <authorList>
            <person name="Wiegand S."/>
            <person name="Jogler M."/>
            <person name="Boedeker C."/>
            <person name="Pinto D."/>
            <person name="Vollmers J."/>
            <person name="Rivas-Marin E."/>
            <person name="Kohn T."/>
            <person name="Peeters S.H."/>
            <person name="Heuer A."/>
            <person name="Rast P."/>
            <person name="Oberbeckmann S."/>
            <person name="Bunk B."/>
            <person name="Jeske O."/>
            <person name="Meyerdierks A."/>
            <person name="Storesund J.E."/>
            <person name="Kallscheuer N."/>
            <person name="Luecker S."/>
            <person name="Lage O.M."/>
            <person name="Pohl T."/>
            <person name="Merkel B.J."/>
            <person name="Hornburger P."/>
            <person name="Mueller R.-W."/>
            <person name="Bruemmer F."/>
            <person name="Labrenz M."/>
            <person name="Spormann A.M."/>
            <person name="Op den Camp H."/>
            <person name="Overmann J."/>
            <person name="Amann R."/>
            <person name="Jetten M.S.M."/>
            <person name="Mascher T."/>
            <person name="Medema M.H."/>
            <person name="Devos D.P."/>
            <person name="Kaster A.-K."/>
            <person name="Ovreas L."/>
            <person name="Rohde M."/>
            <person name="Galperin M.Y."/>
            <person name="Jogler C."/>
        </authorList>
    </citation>
    <scope>NUCLEOTIDE SEQUENCE [LARGE SCALE GENOMIC DNA]</scope>
    <source>
        <strain evidence="7 8">Poly30</strain>
    </source>
</reference>
<dbReference type="InterPro" id="IPR013427">
    <property type="entry name" value="Haem-bd_dom_put"/>
</dbReference>
<feature type="chain" id="PRO_5021937172" evidence="5">
    <location>
        <begin position="19"/>
        <end position="1028"/>
    </location>
</feature>
<dbReference type="SUPFAM" id="SSF49785">
    <property type="entry name" value="Galactose-binding domain-like"/>
    <property type="match status" value="1"/>
</dbReference>
<dbReference type="InterPro" id="IPR009056">
    <property type="entry name" value="Cyt_c-like_dom"/>
</dbReference>
<dbReference type="GO" id="GO:0020037">
    <property type="term" value="F:heme binding"/>
    <property type="evidence" value="ECO:0007669"/>
    <property type="project" value="InterPro"/>
</dbReference>
<dbReference type="GO" id="GO:0009055">
    <property type="term" value="F:electron transfer activity"/>
    <property type="evidence" value="ECO:0007669"/>
    <property type="project" value="InterPro"/>
</dbReference>
<evidence type="ECO:0000256" key="5">
    <source>
        <dbReference type="SAM" id="SignalP"/>
    </source>
</evidence>
<gene>
    <name evidence="7" type="ORF">Poly30_16670</name>
</gene>
<evidence type="ECO:0000256" key="2">
    <source>
        <dbReference type="ARBA" id="ARBA00022723"/>
    </source>
</evidence>
<feature type="domain" description="Cytochrome c" evidence="6">
    <location>
        <begin position="884"/>
        <end position="1020"/>
    </location>
</feature>
<dbReference type="AlphaFoldDB" id="A0A518EQ01"/>
<keyword evidence="2 4" id="KW-0479">Metal-binding</keyword>
<dbReference type="SUPFAM" id="SSF46626">
    <property type="entry name" value="Cytochrome c"/>
    <property type="match status" value="1"/>
</dbReference>
<dbReference type="InterPro" id="IPR008979">
    <property type="entry name" value="Galactose-bd-like_sf"/>
</dbReference>
<dbReference type="PROSITE" id="PS51007">
    <property type="entry name" value="CYTC"/>
    <property type="match status" value="1"/>
</dbReference>
<keyword evidence="8" id="KW-1185">Reference proteome</keyword>
<dbReference type="OrthoDB" id="223239at2"/>
<dbReference type="RefSeq" id="WP_145196121.1">
    <property type="nucleotide sequence ID" value="NZ_CP036434.1"/>
</dbReference>
<evidence type="ECO:0000259" key="6">
    <source>
        <dbReference type="PROSITE" id="PS51007"/>
    </source>
</evidence>
<organism evidence="7 8">
    <name type="scientific">Saltatorellus ferox</name>
    <dbReference type="NCBI Taxonomy" id="2528018"/>
    <lineage>
        <taxon>Bacteria</taxon>
        <taxon>Pseudomonadati</taxon>
        <taxon>Planctomycetota</taxon>
        <taxon>Planctomycetia</taxon>
        <taxon>Planctomycetia incertae sedis</taxon>
        <taxon>Saltatorellus</taxon>
    </lineage>
</organism>
<evidence type="ECO:0000256" key="4">
    <source>
        <dbReference type="PROSITE-ProRule" id="PRU00433"/>
    </source>
</evidence>
<dbReference type="Gene3D" id="2.60.120.260">
    <property type="entry name" value="Galactose-binding domain-like"/>
    <property type="match status" value="1"/>
</dbReference>
<sequence precursor="true">MTQLPLLLAALTAATPWALLVPTEAFTEVQPREQMSQDQARPAWVWLEPVSANERVMFRTSFDLEDEVEVAAMLTASCDNVMMVIVNDQTVANHSSWNRVLATDVSGSLVVGTNTIEIRGTNEGGPAGLALRLAIGKETVLVTDGTWDAASPENARAGIWSKADVLGMVGDQDLPWTGEVGLQNFGILSEEATRPRTQQVRAAPGLHLQGGFEAELLYEVPRKIQGSWVSLTTDDRGRLYASDQAGAGIYRITPASLGDPDAVTTVERVDAGVSGAQGLCWAFDSLYANVYGQGLWRIRDTDGDDRLDSATKIVNQSKSGGEHGVHAVIPTEDGKGLYFIGGNHTDVPDFDRSRAPSNWDEDLLLPRLWDANGHAVGMMAPAGWIARCDPDGTNVEILSNGYRNQYDIALNQDGEIFTYDADMEYDTGLPWYRPTRVCHATSGSEFGWRGGTGKWPPYYEDSLPPVIEIGPGSPTGIVFGTGARFPARYQRALFILDWTYGTIYAIHTEEKGSTYVATKEDFAWAKPLPVTDTIVGTDGALYFTVGGRGTESALYRIVYRGEESTDPVQPESPSDLAGTDDARKLRRQLEAFHGRIDPRAVDAAWPHLDSTDRFVRFAARIAIENQPVESWRQRALQEARSQALVTAMVALARQGSPDDLPEVLARLGTLDWNALDESVQLGALRACSLAFIRLGVPEGELRSAVLEAIEPLYPAASSALNAELVPLLVALDSPDVVAKGIAFMRQEQTTELPPWADLIQRNDGYGGPIAKMLANMPPLEDIQVALSLRTATAGWTLPLRKEYFQFFPVAAQHPGGASYSGFLENIRLDAIDTLEPAEERALAGLLGQPLIAKLDFEVTPPTGPGRDWTVEDVMAVVDSGLSGRSFDHGQNLYHAISCSACHRFDGAGGAIGPDLSTVANKFSMGDLVEAIVEPSKIISDQYGAHVVADGNGQIAEGIMVEEEGEIVVYPRDPAADPVVFLASEVTGIKEAELSQMPVGLLNTLNPDELKDLVAYLMSGGNKNAEVFK</sequence>
<dbReference type="InterPro" id="IPR011042">
    <property type="entry name" value="6-blade_b-propeller_TolB-like"/>
</dbReference>
<dbReference type="NCBIfam" id="TIGR02603">
    <property type="entry name" value="CxxCH_TIGR02603"/>
    <property type="match status" value="1"/>
</dbReference>
<keyword evidence="1 4" id="KW-0349">Heme</keyword>
<dbReference type="PANTHER" id="PTHR33546:SF1">
    <property type="entry name" value="LARGE, MULTIFUNCTIONAL SECRETED PROTEIN"/>
    <property type="match status" value="1"/>
</dbReference>